<evidence type="ECO:0000259" key="2">
    <source>
        <dbReference type="Pfam" id="PF03787"/>
    </source>
</evidence>
<dbReference type="GO" id="GO:0051607">
    <property type="term" value="P:defense response to virus"/>
    <property type="evidence" value="ECO:0007669"/>
    <property type="project" value="UniProtKB-KW"/>
</dbReference>
<keyword evidence="1" id="KW-0051">Antiviral defense</keyword>
<evidence type="ECO:0000313" key="3">
    <source>
        <dbReference type="EMBL" id="NYS26051.1"/>
    </source>
</evidence>
<dbReference type="AlphaFoldDB" id="A0A7Z0I172"/>
<protein>
    <recommendedName>
        <fullName evidence="2">CRISPR type III-associated protein domain-containing protein</fullName>
    </recommendedName>
</protein>
<sequence>MGTAVMGRYTTLFRGTLVQTSALNISGDHDEFEIEDSPFFRDGAGRLTVRGTGLAGALLSTLRRIQRNIPDHISGGATNRDLKRSRWIFHHAHCAPDTRTELRTGVGIRQDTGARAAGVLYDVEVTPRGTSWDFLMEVDTFDPDGTGAGAEAERLAAAALLEWSRGRAWLGGDVARGLGWVSLRDLEALRLDTSAVDLWPDNSKEPREILADLPDEWAPAAQFEQTFAGMPVSDRWGFLEITARIRLGLRDDGYGLETLAVSGNSVPELFWESLENIDRPKDLADLRFAPDATIAMSRSGPEKAAEPLIPGSSLRGPLRHALSRGLRRSGVAVGDPNATLSQKRGKERDPAERLFGTLSTSSALLVRDAHLDPETPDWRGVWLQHHAANDFTSGVYKSAKYDRLVLTEGVFAVRMVIDAPLTLLHDTRLHEALAGLRKTAENGHLPIGARKTSGNGWPAWAFDPPVFYRAGSVEPEPLIGVTT</sequence>
<dbReference type="Proteomes" id="UP000529417">
    <property type="component" value="Unassembled WGS sequence"/>
</dbReference>
<dbReference type="RefSeq" id="WP_179906848.1">
    <property type="nucleotide sequence ID" value="NZ_JACBXS010000031.1"/>
</dbReference>
<dbReference type="InterPro" id="IPR005537">
    <property type="entry name" value="RAMP_III_fam"/>
</dbReference>
<evidence type="ECO:0000313" key="4">
    <source>
        <dbReference type="Proteomes" id="UP000529417"/>
    </source>
</evidence>
<gene>
    <name evidence="3" type="ORF">HUK65_13735</name>
</gene>
<comment type="caution">
    <text evidence="3">The sequence shown here is derived from an EMBL/GenBank/DDBJ whole genome shotgun (WGS) entry which is preliminary data.</text>
</comment>
<dbReference type="EMBL" id="JACBXS010000031">
    <property type="protein sequence ID" value="NYS26051.1"/>
    <property type="molecule type" value="Genomic_DNA"/>
</dbReference>
<feature type="domain" description="CRISPR type III-associated protein" evidence="2">
    <location>
        <begin position="33"/>
        <end position="182"/>
    </location>
</feature>
<proteinExistence type="predicted"/>
<reference evidence="3 4" key="1">
    <citation type="journal article" date="2000" name="Arch. Microbiol.">
        <title>Rhodobaca bogoriensis gen. nov. and sp. nov., an alkaliphilic purple nonsulfur bacterium from African Rift Valley soda lakes.</title>
        <authorList>
            <person name="Milford A.D."/>
            <person name="Achenbach L.A."/>
            <person name="Jung D.O."/>
            <person name="Madigan M.T."/>
        </authorList>
    </citation>
    <scope>NUCLEOTIDE SEQUENCE [LARGE SCALE GENOMIC DNA]</scope>
    <source>
        <strain evidence="3 4">2376</strain>
    </source>
</reference>
<organism evidence="3 4">
    <name type="scientific">Rhabdonatronobacter sediminivivens</name>
    <dbReference type="NCBI Taxonomy" id="2743469"/>
    <lineage>
        <taxon>Bacteria</taxon>
        <taxon>Pseudomonadati</taxon>
        <taxon>Pseudomonadota</taxon>
        <taxon>Alphaproteobacteria</taxon>
        <taxon>Rhodobacterales</taxon>
        <taxon>Paracoccaceae</taxon>
        <taxon>Rhabdonatronobacter</taxon>
    </lineage>
</organism>
<accession>A0A7Z0I172</accession>
<feature type="domain" description="CRISPR type III-associated protein" evidence="2">
    <location>
        <begin position="306"/>
        <end position="457"/>
    </location>
</feature>
<dbReference type="PANTHER" id="PTHR35579:SF3">
    <property type="entry name" value="CRISPR SYSTEM CMS ENDORIBONUCLEASE CSM3"/>
    <property type="match status" value="1"/>
</dbReference>
<dbReference type="PANTHER" id="PTHR35579">
    <property type="entry name" value="CRISPR SYSTEM CMS ENDORIBONUCLEASE CSM3"/>
    <property type="match status" value="1"/>
</dbReference>
<keyword evidence="4" id="KW-1185">Reference proteome</keyword>
<evidence type="ECO:0000256" key="1">
    <source>
        <dbReference type="ARBA" id="ARBA00023118"/>
    </source>
</evidence>
<name>A0A7Z0I172_9RHOB</name>
<dbReference type="Pfam" id="PF03787">
    <property type="entry name" value="RAMPs"/>
    <property type="match status" value="2"/>
</dbReference>
<dbReference type="InterPro" id="IPR052216">
    <property type="entry name" value="CRISPR_Csm3_endoribonuclease"/>
</dbReference>